<evidence type="ECO:0000313" key="2">
    <source>
        <dbReference type="EMBL" id="TDL24890.1"/>
    </source>
</evidence>
<organism evidence="2 3">
    <name type="scientific">Rickenella mellea</name>
    <dbReference type="NCBI Taxonomy" id="50990"/>
    <lineage>
        <taxon>Eukaryota</taxon>
        <taxon>Fungi</taxon>
        <taxon>Dikarya</taxon>
        <taxon>Basidiomycota</taxon>
        <taxon>Agaricomycotina</taxon>
        <taxon>Agaricomycetes</taxon>
        <taxon>Hymenochaetales</taxon>
        <taxon>Rickenellaceae</taxon>
        <taxon>Rickenella</taxon>
    </lineage>
</organism>
<proteinExistence type="predicted"/>
<dbReference type="EMBL" id="ML170165">
    <property type="protein sequence ID" value="TDL24890.1"/>
    <property type="molecule type" value="Genomic_DNA"/>
</dbReference>
<protein>
    <submittedName>
        <fullName evidence="2">Uncharacterized protein</fullName>
    </submittedName>
</protein>
<keyword evidence="3" id="KW-1185">Reference proteome</keyword>
<evidence type="ECO:0000256" key="1">
    <source>
        <dbReference type="SAM" id="MobiDB-lite"/>
    </source>
</evidence>
<sequence length="212" mass="23465">MSDDEHMEGNLQAQVLLTQSAPNLSTILVTKDINCRSILISGSSESSSLASCSSTTNSVSFAPLPKLEPRKRYYTLGVAARSTLLRQRSGFTPTYTHTQDDNDIPSAKVPPVPKRRATVPAVEAEDPLQLFGRMLTGAGKNLWRKVVNKSMENHVAMIDVEDGGVAGLDVQRKPDKASVRRKELHVDRVVQYTLAEENEEEWEKSGRFAVQR</sequence>
<evidence type="ECO:0000313" key="3">
    <source>
        <dbReference type="Proteomes" id="UP000294933"/>
    </source>
</evidence>
<dbReference type="Proteomes" id="UP000294933">
    <property type="component" value="Unassembled WGS sequence"/>
</dbReference>
<accession>A0A4Y7QDF0</accession>
<gene>
    <name evidence="2" type="ORF">BD410DRAFT_826836</name>
</gene>
<reference evidence="2 3" key="1">
    <citation type="submission" date="2018-06" db="EMBL/GenBank/DDBJ databases">
        <title>A transcriptomic atlas of mushroom development highlights an independent origin of complex multicellularity.</title>
        <authorList>
            <consortium name="DOE Joint Genome Institute"/>
            <person name="Krizsan K."/>
            <person name="Almasi E."/>
            <person name="Merenyi Z."/>
            <person name="Sahu N."/>
            <person name="Viragh M."/>
            <person name="Koszo T."/>
            <person name="Mondo S."/>
            <person name="Kiss B."/>
            <person name="Balint B."/>
            <person name="Kues U."/>
            <person name="Barry K."/>
            <person name="Hegedus J.C."/>
            <person name="Henrissat B."/>
            <person name="Johnson J."/>
            <person name="Lipzen A."/>
            <person name="Ohm R."/>
            <person name="Nagy I."/>
            <person name="Pangilinan J."/>
            <person name="Yan J."/>
            <person name="Xiong Y."/>
            <person name="Grigoriev I.V."/>
            <person name="Hibbett D.S."/>
            <person name="Nagy L.G."/>
        </authorList>
    </citation>
    <scope>NUCLEOTIDE SEQUENCE [LARGE SCALE GENOMIC DNA]</scope>
    <source>
        <strain evidence="2 3">SZMC22713</strain>
    </source>
</reference>
<feature type="region of interest" description="Disordered" evidence="1">
    <location>
        <begin position="92"/>
        <end position="113"/>
    </location>
</feature>
<name>A0A4Y7QDF0_9AGAM</name>
<dbReference type="VEuPathDB" id="FungiDB:BD410DRAFT_826836"/>
<dbReference type="OrthoDB" id="3265817at2759"/>
<dbReference type="AlphaFoldDB" id="A0A4Y7QDF0"/>